<reference evidence="2" key="1">
    <citation type="journal article" date="2020" name="Stud. Mycol.">
        <title>101 Dothideomycetes genomes: a test case for predicting lifestyles and emergence of pathogens.</title>
        <authorList>
            <person name="Haridas S."/>
            <person name="Albert R."/>
            <person name="Binder M."/>
            <person name="Bloem J."/>
            <person name="Labutti K."/>
            <person name="Salamov A."/>
            <person name="Andreopoulos B."/>
            <person name="Baker S."/>
            <person name="Barry K."/>
            <person name="Bills G."/>
            <person name="Bluhm B."/>
            <person name="Cannon C."/>
            <person name="Castanera R."/>
            <person name="Culley D."/>
            <person name="Daum C."/>
            <person name="Ezra D."/>
            <person name="Gonzalez J."/>
            <person name="Henrissat B."/>
            <person name="Kuo A."/>
            <person name="Liang C."/>
            <person name="Lipzen A."/>
            <person name="Lutzoni F."/>
            <person name="Magnuson J."/>
            <person name="Mondo S."/>
            <person name="Nolan M."/>
            <person name="Ohm R."/>
            <person name="Pangilinan J."/>
            <person name="Park H.-J."/>
            <person name="Ramirez L."/>
            <person name="Alfaro M."/>
            <person name="Sun H."/>
            <person name="Tritt A."/>
            <person name="Yoshinaga Y."/>
            <person name="Zwiers L.-H."/>
            <person name="Turgeon B."/>
            <person name="Goodwin S."/>
            <person name="Spatafora J."/>
            <person name="Crous P."/>
            <person name="Grigoriev I."/>
        </authorList>
    </citation>
    <scope>NUCLEOTIDE SEQUENCE</scope>
    <source>
        <strain evidence="2">CBS 109.77</strain>
    </source>
</reference>
<evidence type="ECO:0000313" key="2">
    <source>
        <dbReference type="EMBL" id="KAF2798630.1"/>
    </source>
</evidence>
<accession>A0A6A6XQD5</accession>
<dbReference type="EMBL" id="MU001779">
    <property type="protein sequence ID" value="KAF2798630.1"/>
    <property type="molecule type" value="Genomic_DNA"/>
</dbReference>
<keyword evidence="3" id="KW-1185">Reference proteome</keyword>
<evidence type="ECO:0000313" key="3">
    <source>
        <dbReference type="Proteomes" id="UP000799757"/>
    </source>
</evidence>
<evidence type="ECO:0000259" key="1">
    <source>
        <dbReference type="Pfam" id="PF13460"/>
    </source>
</evidence>
<protein>
    <recommendedName>
        <fullName evidence="1">NAD(P)-binding domain-containing protein</fullName>
    </recommendedName>
</protein>
<dbReference type="OrthoDB" id="3681641at2759"/>
<feature type="non-terminal residue" evidence="2">
    <location>
        <position position="1"/>
    </location>
</feature>
<feature type="domain" description="NAD(P)-binding" evidence="1">
    <location>
        <begin position="6"/>
        <end position="72"/>
    </location>
</feature>
<dbReference type="PANTHER" id="PTHR48079:SF6">
    <property type="entry name" value="NAD(P)-BINDING DOMAIN-CONTAINING PROTEIN-RELATED"/>
    <property type="match status" value="1"/>
</dbReference>
<name>A0A6A6XQD5_9PLEO</name>
<dbReference type="InterPro" id="IPR016040">
    <property type="entry name" value="NAD(P)-bd_dom"/>
</dbReference>
<dbReference type="AlphaFoldDB" id="A0A6A6XQD5"/>
<dbReference type="Gene3D" id="3.40.50.720">
    <property type="entry name" value="NAD(P)-binding Rossmann-like Domain"/>
    <property type="match status" value="1"/>
</dbReference>
<organism evidence="2 3">
    <name type="scientific">Melanomma pulvis-pyrius CBS 109.77</name>
    <dbReference type="NCBI Taxonomy" id="1314802"/>
    <lineage>
        <taxon>Eukaryota</taxon>
        <taxon>Fungi</taxon>
        <taxon>Dikarya</taxon>
        <taxon>Ascomycota</taxon>
        <taxon>Pezizomycotina</taxon>
        <taxon>Dothideomycetes</taxon>
        <taxon>Pleosporomycetidae</taxon>
        <taxon>Pleosporales</taxon>
        <taxon>Melanommataceae</taxon>
        <taxon>Melanomma</taxon>
    </lineage>
</organism>
<dbReference type="GO" id="GO:0005737">
    <property type="term" value="C:cytoplasm"/>
    <property type="evidence" value="ECO:0007669"/>
    <property type="project" value="TreeGrafter"/>
</dbReference>
<gene>
    <name evidence="2" type="ORF">K505DRAFT_197291</name>
</gene>
<dbReference type="SUPFAM" id="SSF51735">
    <property type="entry name" value="NAD(P)-binding Rossmann-fold domains"/>
    <property type="match status" value="1"/>
</dbReference>
<sequence>QPFRTGATGYIGGDVLYALYNKHPDYEYTALVRTDQKAEPVKKAFPNVKIVIGDLDNEEVLKEEASKADVVI</sequence>
<dbReference type="Pfam" id="PF13460">
    <property type="entry name" value="NAD_binding_10"/>
    <property type="match status" value="1"/>
</dbReference>
<dbReference type="GO" id="GO:0004029">
    <property type="term" value="F:aldehyde dehydrogenase (NAD+) activity"/>
    <property type="evidence" value="ECO:0007669"/>
    <property type="project" value="TreeGrafter"/>
</dbReference>
<dbReference type="InterPro" id="IPR036291">
    <property type="entry name" value="NAD(P)-bd_dom_sf"/>
</dbReference>
<feature type="non-terminal residue" evidence="2">
    <location>
        <position position="72"/>
    </location>
</feature>
<proteinExistence type="predicted"/>
<dbReference type="Proteomes" id="UP000799757">
    <property type="component" value="Unassembled WGS sequence"/>
</dbReference>
<dbReference type="PANTHER" id="PTHR48079">
    <property type="entry name" value="PROTEIN YEEZ"/>
    <property type="match status" value="1"/>
</dbReference>
<dbReference type="InterPro" id="IPR051783">
    <property type="entry name" value="NAD(P)-dependent_oxidoreduct"/>
</dbReference>